<feature type="region of interest" description="Disordered" evidence="1">
    <location>
        <begin position="96"/>
        <end position="115"/>
    </location>
</feature>
<gene>
    <name evidence="4" type="ORF">MM415A00199_0016</name>
    <name evidence="3" type="ORF">MM415B00346_0002</name>
</gene>
<feature type="domain" description="DUF5681" evidence="2">
    <location>
        <begin position="6"/>
        <end position="71"/>
    </location>
</feature>
<dbReference type="EMBL" id="MT142528">
    <property type="protein sequence ID" value="QJA84359.1"/>
    <property type="molecule type" value="Genomic_DNA"/>
</dbReference>
<evidence type="ECO:0000313" key="4">
    <source>
        <dbReference type="EMBL" id="QJA84359.1"/>
    </source>
</evidence>
<evidence type="ECO:0000256" key="1">
    <source>
        <dbReference type="SAM" id="MobiDB-lite"/>
    </source>
</evidence>
<reference evidence="3" key="1">
    <citation type="submission" date="2020-03" db="EMBL/GenBank/DDBJ databases">
        <title>The deep terrestrial virosphere.</title>
        <authorList>
            <person name="Holmfeldt K."/>
            <person name="Nilsson E."/>
            <person name="Simone D."/>
            <person name="Lopez-Fernandez M."/>
            <person name="Wu X."/>
            <person name="de Brujin I."/>
            <person name="Lundin D."/>
            <person name="Andersson A."/>
            <person name="Bertilsson S."/>
            <person name="Dopson M."/>
        </authorList>
    </citation>
    <scope>NUCLEOTIDE SEQUENCE</scope>
    <source>
        <strain evidence="4">MM415A00199</strain>
        <strain evidence="3">MM415B00346</strain>
    </source>
</reference>
<dbReference type="AlphaFoldDB" id="A0A6M3JBQ5"/>
<organism evidence="3">
    <name type="scientific">viral metagenome</name>
    <dbReference type="NCBI Taxonomy" id="1070528"/>
    <lineage>
        <taxon>unclassified sequences</taxon>
        <taxon>metagenomes</taxon>
        <taxon>organismal metagenomes</taxon>
    </lineage>
</organism>
<proteinExistence type="predicted"/>
<accession>A0A6M3JBQ5</accession>
<dbReference type="EMBL" id="MT141556">
    <property type="protein sequence ID" value="QJA66492.1"/>
    <property type="molecule type" value="Genomic_DNA"/>
</dbReference>
<evidence type="ECO:0000259" key="2">
    <source>
        <dbReference type="Pfam" id="PF18932"/>
    </source>
</evidence>
<name>A0A6M3JBQ5_9ZZZZ</name>
<dbReference type="InterPro" id="IPR043736">
    <property type="entry name" value="DUF5681"/>
</dbReference>
<evidence type="ECO:0000313" key="3">
    <source>
        <dbReference type="EMBL" id="QJA66492.1"/>
    </source>
</evidence>
<protein>
    <recommendedName>
        <fullName evidence="2">DUF5681 domain-containing protein</fullName>
    </recommendedName>
</protein>
<dbReference type="Pfam" id="PF18932">
    <property type="entry name" value="DUF5681"/>
    <property type="match status" value="1"/>
</dbReference>
<feature type="region of interest" description="Disordered" evidence="1">
    <location>
        <begin position="1"/>
        <end position="21"/>
    </location>
</feature>
<sequence>MGNPNWVKGVSGNPGGRPRRRNTWAAALARVGCERDENGVTRKIRTARRHYEKAENGDLGEWIAIMEREDGKPVQPIAGSDTYPPVSVRMIEVFENAADGGDDSESAGLAEDFRD</sequence>